<keyword evidence="4" id="KW-1185">Reference proteome</keyword>
<feature type="compositionally biased region" description="Low complexity" evidence="1">
    <location>
        <begin position="458"/>
        <end position="467"/>
    </location>
</feature>
<dbReference type="GO" id="GO:0003824">
    <property type="term" value="F:catalytic activity"/>
    <property type="evidence" value="ECO:0007669"/>
    <property type="project" value="InterPro"/>
</dbReference>
<name>A0A1Q9ESS2_SYMMI</name>
<proteinExistence type="predicted"/>
<evidence type="ECO:0000256" key="1">
    <source>
        <dbReference type="SAM" id="MobiDB-lite"/>
    </source>
</evidence>
<dbReference type="InterPro" id="IPR005135">
    <property type="entry name" value="Endo/exonuclease/phosphatase"/>
</dbReference>
<feature type="compositionally biased region" description="Acidic residues" evidence="1">
    <location>
        <begin position="445"/>
        <end position="457"/>
    </location>
</feature>
<organism evidence="3 4">
    <name type="scientific">Symbiodinium microadriaticum</name>
    <name type="common">Dinoflagellate</name>
    <name type="synonym">Zooxanthella microadriatica</name>
    <dbReference type="NCBI Taxonomy" id="2951"/>
    <lineage>
        <taxon>Eukaryota</taxon>
        <taxon>Sar</taxon>
        <taxon>Alveolata</taxon>
        <taxon>Dinophyceae</taxon>
        <taxon>Suessiales</taxon>
        <taxon>Symbiodiniaceae</taxon>
        <taxon>Symbiodinium</taxon>
    </lineage>
</organism>
<feature type="compositionally biased region" description="Polar residues" evidence="1">
    <location>
        <begin position="433"/>
        <end position="442"/>
    </location>
</feature>
<feature type="compositionally biased region" description="Basic and acidic residues" evidence="1">
    <location>
        <begin position="854"/>
        <end position="867"/>
    </location>
</feature>
<dbReference type="OrthoDB" id="447518at2759"/>
<dbReference type="InterPro" id="IPR036691">
    <property type="entry name" value="Endo/exonu/phosph_ase_sf"/>
</dbReference>
<accession>A0A1Q9ESS2</accession>
<evidence type="ECO:0000313" key="3">
    <source>
        <dbReference type="EMBL" id="OLQ10480.1"/>
    </source>
</evidence>
<dbReference type="Gene3D" id="3.60.10.10">
    <property type="entry name" value="Endonuclease/exonuclease/phosphatase"/>
    <property type="match status" value="1"/>
</dbReference>
<feature type="domain" description="Endonuclease/exonuclease/phosphatase" evidence="2">
    <location>
        <begin position="1723"/>
        <end position="1892"/>
    </location>
</feature>
<dbReference type="Gene3D" id="3.30.420.10">
    <property type="entry name" value="Ribonuclease H-like superfamily/Ribonuclease H"/>
    <property type="match status" value="1"/>
</dbReference>
<dbReference type="Pfam" id="PF03372">
    <property type="entry name" value="Exo_endo_phos"/>
    <property type="match status" value="1"/>
</dbReference>
<dbReference type="InterPro" id="IPR012337">
    <property type="entry name" value="RNaseH-like_sf"/>
</dbReference>
<dbReference type="GO" id="GO:0003676">
    <property type="term" value="F:nucleic acid binding"/>
    <property type="evidence" value="ECO:0007669"/>
    <property type="project" value="InterPro"/>
</dbReference>
<feature type="region of interest" description="Disordered" evidence="1">
    <location>
        <begin position="852"/>
        <end position="897"/>
    </location>
</feature>
<protein>
    <recommendedName>
        <fullName evidence="2">Endonuclease/exonuclease/phosphatase domain-containing protein</fullName>
    </recommendedName>
</protein>
<dbReference type="SUPFAM" id="SSF56219">
    <property type="entry name" value="DNase I-like"/>
    <property type="match status" value="1"/>
</dbReference>
<comment type="caution">
    <text evidence="3">The sequence shown here is derived from an EMBL/GenBank/DDBJ whole genome shotgun (WGS) entry which is preliminary data.</text>
</comment>
<evidence type="ECO:0000313" key="4">
    <source>
        <dbReference type="Proteomes" id="UP000186817"/>
    </source>
</evidence>
<sequence length="3001" mass="324620">MPPGLPDFVAACEDVVQAMPEILRDPVVPSASAGSDTGIPEFSGRHAMAQMQQDSLRDTGSPPTERGGDSQAADPVSGAIRGLPAPHAVQGLPFAEFSEVVTFDAYVVAPGYQPELLFLPLQVPCETRDAEFAVSRHVKHLKLPFADVVVAAKPQPWPDASVFLVQPAWATHAGLSAVVLDMTRMPIGSTGPIVACFLTRPTNKVEILRETGLYSSPTTRIFVGTCLDPLGDDDLVFLDHGCLVTLSRDDQPPVYPKSIRQRLSSSAPWSDNNTWPPVRKPQALAVLHSSGRYMFGRLCPSDEPVDHDIAAFVGVERNRVHFLSPGVGCLERLSYRGSHLKGAIALVEYDDHGNIPPTIFLDLRQVAGSSQFAVVNDPRLTYEALLGLLPVQPPRGWRIAVEGGRRRHGYVKVSPGDTLVIGFVPAEDVMSDPGTSSTSQHSSDAEDGEEENPEEDASAPSSQTSTRSRSRRRGDGREKSPASPDSGDPSYEPRDALALSHQHEVAHDACAPAYLVAIALVQSVVDQLVSCWLLSSRLLPLSKILARGFCAPAMQFRVPALADIVPPQGHRQTGVPGGDPLTERDPFDRTPIRPQAPTFVVPLPDALEPLCAITMTVRLPAGVTEVQAGRQGGPRILCPEKLFYRHGVARLTPGALIILLPEGSDRPFPASFAAMLASPGDWDSTAPLPFRSDPSLWVLHDTGDLGLLMPAGGRRLSRNDLAASLGYRLEGLVTVAPEPPIRDFYSQGLVYAAVAVVSQALSTRGNGPDQPCVVFLDLRPILQGLRWILLDTDFLSLQQALATARTTCPAGYQVQVVGAPPNLHRGNGVPAVDGFRLALEYVPLVGLHAAPDAQPDHEVSSDSESRHTFYSGTSDSDSDVSDDDGQPPRGPPPPVLRTGLRAGWGVFRVPSVFLMTAIPATIFNAVEACQNVAVRLPDQHTALFHVFFAQILGTILQAWPLLCAAGVLASKLLSEPSGSGDGPQHLLTNLRDITRRLGLAWPYFPAGMTDFSLAEEQVDGDEGLSPVSVVDVSVAVLKPEYTPELLALELSTPCTLDEVEEQVQVARHTSAYIRFPHLRAVDPQPVAGFATFIAAPRWRPEATVVCVNAAQVDGRVFATYAPEYATYESLCWVSDFPRQVGYDIFVGGDDQPLAPGVAVHLFPGMQICVTEPDRPPPARRALPQLLLQPEFWQASLLEVSIFCALLRLRVMSPCLERHAGPMPRRDGGLGFSGMGQLNKDSPLFLEAPPVILDLMVFSPEYDSELITTDLQALRHIEGAQGLYHPSRNLLARVMSRQDVLVVAGIDPTSAFHVFHGDLPWPVPEGTVVHPNEADLFVVCPVSDTLGHQHTFTQLLRGDVPCGSPMSLLAPLGVNWTLSDGVERAVAIPEDSFATDNVQAAEALQLTPGHFLLVPAVPPIGDHARKGALPLLLDLARLMLVQDIPLCTLLEDSRIQSSDHPLHLAATLIESKGSSMDIVPLTAADIRCFVDGSYTPSTPLVRARLGWACVFLDPALICVSIVSGDAPPWFDAAITAPSAFVAECFALTAAVWVGSTAFWGRHVTYLSDCQAALQVALGAVVTEDHPAALVLRRATACFTAMFGRPLPFCYVPGHQGVFGNEVADVSAKLAAAGSSVGSLLWCETGGAAPLDWWAGGAPRVEWCGLAVRCILGDPTLPPIGEASGEPRSHLDMGPEQLLAPFCPKQLSDPEGEVMRTACLHLSIATYNVLSLSGHAFADREPLGLAFAAGRPAMLASCLSAAQVQVAALQETRTEAGFLQRTEGYLRFASGGEAGCLGVELWFQDGFSLLRNGKAGCSEATFCKEAFSTSHKDSRRLLLHYHSGPLRLCFASLHAPHRSTEAAKLTAWWEETLLIFRQAAKRAPIVIGGDFNASVGTLCCDRIGDVSPEDQDDPGHQRTQTTSYTRWGTYDPLASAAAFRAWSESNADVFFTALSSPWALQAAVQGQRQSEALRTLAKQLKRACRVDRAKYLSTLADAVQANTEGSFRALHRLLGLKQKKPFAPEVLPEILDDQGRVCETPDDATRRWRSYFGDMEAGEQQDLAGVQSCVDARRDLVWPLPANVAELPGLSDVSRAIAQMKRHKACGPDGLPGDVFKTLPASFAVHLMPLALKLGLLGEEAAGLKGSSLTWLYKHRGARNVCSSYRAIMLLPAITKILHRSFRPKLYYHVMEHSPPILLGGRRGATAVFGSHLTRAFQFWCVAPKQPSCILFADVASAYYNSIRELTARRSDKQGESAHCLTTDQRAQVGSEVTAEIENGSAFRASGASPWLESLAAELHRGTWFCLRGDHVPVVTHRGSRPGSSLADIMFSAGVDRIIAKRDALRQLLTGAGSTPRIPWDGRRDLSAPEATTEAAQLSDVIWADDLAECFLLSDASRAALQIGLEASCLDEAFASHGYTLSYGASKTAALVHLGGPGSRAARRALFGKGQGVPVLREEQTTAALPLVAQYRHLGVVVGASLLPEIRARVASAWAAFRQGRVRAYRCRHISVARRGALVRTMVLPRLLFGAGAWPKLRRGEETLFHRTISSMYRQTLCVPKHENQHVTGATACALLGLPDPVTLLRVERLRYLRQMVQAAPDALWALVRTDPPFLAEMRHSLDWLYRRLSATVPLNEPLQHWQDWVAIMQNYPGRFRGWIKRAAALEVLRLTSLAALQACRSYLAGFCELPAARHTEESTLFAEACLPCKKAFVDRVAWACHASKVHGYRTRATELTKGLSQAWCSGCGKLFANAGRMKRHVFVTPRCQRNWGAFLPENGLSLQPLHPSAPPIQIAGEFVLIGSVETLPVDDYHPGLLDALLAVDAEDDSTAWEVVVDFIAPLAHLRRTVEMWRDHVQAQPFAPTVASNLLLLLDPDLCCDQYPQSRGSTPVCDFFAPLGSLEGLRLPLVVNGTSVTLCVEPPPLPCFVYPFDCSVPLAAASRQIEWLSAATDTILQAVQMSLHHPVVVKCSPEALSCLEPLTTWLLAGGFSRTAGGIATPVG</sequence>
<feature type="compositionally biased region" description="Acidic residues" evidence="1">
    <location>
        <begin position="876"/>
        <end position="885"/>
    </location>
</feature>
<dbReference type="EMBL" id="LSRX01000077">
    <property type="protein sequence ID" value="OLQ10480.1"/>
    <property type="molecule type" value="Genomic_DNA"/>
</dbReference>
<dbReference type="SUPFAM" id="SSF53098">
    <property type="entry name" value="Ribonuclease H-like"/>
    <property type="match status" value="1"/>
</dbReference>
<evidence type="ECO:0000259" key="2">
    <source>
        <dbReference type="Pfam" id="PF03372"/>
    </source>
</evidence>
<dbReference type="Proteomes" id="UP000186817">
    <property type="component" value="Unassembled WGS sequence"/>
</dbReference>
<feature type="region of interest" description="Disordered" evidence="1">
    <location>
        <begin position="48"/>
        <end position="80"/>
    </location>
</feature>
<dbReference type="InterPro" id="IPR036397">
    <property type="entry name" value="RNaseH_sf"/>
</dbReference>
<reference evidence="3 4" key="1">
    <citation type="submission" date="2016-02" db="EMBL/GenBank/DDBJ databases">
        <title>Genome analysis of coral dinoflagellate symbionts highlights evolutionary adaptations to a symbiotic lifestyle.</title>
        <authorList>
            <person name="Aranda M."/>
            <person name="Li Y."/>
            <person name="Liew Y.J."/>
            <person name="Baumgarten S."/>
            <person name="Simakov O."/>
            <person name="Wilson M."/>
            <person name="Piel J."/>
            <person name="Ashoor H."/>
            <person name="Bougouffa S."/>
            <person name="Bajic V.B."/>
            <person name="Ryu T."/>
            <person name="Ravasi T."/>
            <person name="Bayer T."/>
            <person name="Micklem G."/>
            <person name="Kim H."/>
            <person name="Bhak J."/>
            <person name="Lajeunesse T.C."/>
            <person name="Voolstra C.R."/>
        </authorList>
    </citation>
    <scope>NUCLEOTIDE SEQUENCE [LARGE SCALE GENOMIC DNA]</scope>
    <source>
        <strain evidence="3 4">CCMP2467</strain>
    </source>
</reference>
<gene>
    <name evidence="3" type="ORF">AK812_SmicGene5797</name>
</gene>
<feature type="region of interest" description="Disordered" evidence="1">
    <location>
        <begin position="428"/>
        <end position="494"/>
    </location>
</feature>